<evidence type="ECO:0000256" key="3">
    <source>
        <dbReference type="SAM" id="MobiDB-lite"/>
    </source>
</evidence>
<sequence>MESSTSQQLDKLKQTKAELIKNIASLKQQIVEIETQENEAIRELEMERALLEGEHNTEMEELQQEQDRINALKLQQAELIERSAKEREKEIEIMDKKQEELFDLEKKHFETEQMLSSCHDREKDKIKEQFDREQESIEQKHKDFDDLEFKQLENRLQQIDSQQHDMLSSVRKDIENLEQSRLVLVEQLKKENTKLSELKKTIKTQTKTAEDILSDEEKHDSFSDINQNSSQKSSHSSSTTTVTNWLISPTNSAKGSTLIEQEKKRLVELKRRAADEGRAQWEERKLREANCKSFNSLESEDSSVASSCETPSEKETTSLSSGEDNLEKLMELERLLAQAQQEKMSLIEDQVRLRESEMQALHEERSKRETLERKLQEETMLREELVQQQIKMRDHQVKQARPLTRYLPVRNTEFNLKTHIETAGHHLDMCPHVTVSPTSCRGFLHKMGNKFKTWHKRWFVFDRVKRSLVYYTDKTETRAKGGIYFQAIEEVYVDHLRTVKSPNHKLTFCVKTFDRTYYMVAPSPEAMRIWIDVIFTGAEGYQQFLS</sequence>
<dbReference type="InterPro" id="IPR052212">
    <property type="entry name" value="PH-like_domain"/>
</dbReference>
<proteinExistence type="predicted"/>
<dbReference type="InterPro" id="IPR011993">
    <property type="entry name" value="PH-like_dom_sf"/>
</dbReference>
<dbReference type="PANTHER" id="PTHR12156:SF5">
    <property type="entry name" value="FI18040P1"/>
    <property type="match status" value="1"/>
</dbReference>
<feature type="region of interest" description="Disordered" evidence="3">
    <location>
        <begin position="205"/>
        <end position="241"/>
    </location>
</feature>
<keyword evidence="6" id="KW-1185">Reference proteome</keyword>
<dbReference type="EMBL" id="UYJE01007743">
    <property type="protein sequence ID" value="VDI57551.1"/>
    <property type="molecule type" value="Genomic_DNA"/>
</dbReference>
<accession>A0A8B6G1Y0</accession>
<evidence type="ECO:0000256" key="1">
    <source>
        <dbReference type="ARBA" id="ARBA00023054"/>
    </source>
</evidence>
<keyword evidence="1 2" id="KW-0175">Coiled coil</keyword>
<evidence type="ECO:0000313" key="6">
    <source>
        <dbReference type="Proteomes" id="UP000596742"/>
    </source>
</evidence>
<feature type="compositionally biased region" description="Low complexity" evidence="3">
    <location>
        <begin position="229"/>
        <end position="241"/>
    </location>
</feature>
<evidence type="ECO:0000256" key="2">
    <source>
        <dbReference type="SAM" id="Coils"/>
    </source>
</evidence>
<feature type="domain" description="PH" evidence="4">
    <location>
        <begin position="437"/>
        <end position="539"/>
    </location>
</feature>
<organism evidence="5 6">
    <name type="scientific">Mytilus galloprovincialis</name>
    <name type="common">Mediterranean mussel</name>
    <dbReference type="NCBI Taxonomy" id="29158"/>
    <lineage>
        <taxon>Eukaryota</taxon>
        <taxon>Metazoa</taxon>
        <taxon>Spiralia</taxon>
        <taxon>Lophotrochozoa</taxon>
        <taxon>Mollusca</taxon>
        <taxon>Bivalvia</taxon>
        <taxon>Autobranchia</taxon>
        <taxon>Pteriomorphia</taxon>
        <taxon>Mytilida</taxon>
        <taxon>Mytiloidea</taxon>
        <taxon>Mytilidae</taxon>
        <taxon>Mytilinae</taxon>
        <taxon>Mytilus</taxon>
    </lineage>
</organism>
<dbReference type="Pfam" id="PF00169">
    <property type="entry name" value="PH"/>
    <property type="match status" value="1"/>
</dbReference>
<protein>
    <recommendedName>
        <fullName evidence="4">PH domain-containing protein</fullName>
    </recommendedName>
</protein>
<reference evidence="5" key="1">
    <citation type="submission" date="2018-11" db="EMBL/GenBank/DDBJ databases">
        <authorList>
            <person name="Alioto T."/>
            <person name="Alioto T."/>
        </authorList>
    </citation>
    <scope>NUCLEOTIDE SEQUENCE</scope>
</reference>
<dbReference type="AlphaFoldDB" id="A0A8B6G1Y0"/>
<gene>
    <name evidence="5" type="ORF">MGAL_10B024240</name>
</gene>
<dbReference type="InterPro" id="IPR001849">
    <property type="entry name" value="PH_domain"/>
</dbReference>
<feature type="region of interest" description="Disordered" evidence="3">
    <location>
        <begin position="295"/>
        <end position="324"/>
    </location>
</feature>
<dbReference type="Gene3D" id="2.30.29.30">
    <property type="entry name" value="Pleckstrin-homology domain (PH domain)/Phosphotyrosine-binding domain (PTB)"/>
    <property type="match status" value="1"/>
</dbReference>
<dbReference type="PANTHER" id="PTHR12156">
    <property type="entry name" value="PLECKSTRIN HOMOLOGY-LIKE DOMAIN, FAMILY B, MEMBER 3"/>
    <property type="match status" value="1"/>
</dbReference>
<evidence type="ECO:0000259" key="4">
    <source>
        <dbReference type="PROSITE" id="PS50003"/>
    </source>
</evidence>
<evidence type="ECO:0000313" key="5">
    <source>
        <dbReference type="EMBL" id="VDI57551.1"/>
    </source>
</evidence>
<dbReference type="FunFam" id="2.30.29.30:FF:000006">
    <property type="entry name" value="Pleckstrin homology like domain family B member 1"/>
    <property type="match status" value="1"/>
</dbReference>
<dbReference type="PROSITE" id="PS50003">
    <property type="entry name" value="PH_DOMAIN"/>
    <property type="match status" value="1"/>
</dbReference>
<feature type="coiled-coil region" evidence="2">
    <location>
        <begin position="9"/>
        <end position="143"/>
    </location>
</feature>
<comment type="caution">
    <text evidence="5">The sequence shown here is derived from an EMBL/GenBank/DDBJ whole genome shotgun (WGS) entry which is preliminary data.</text>
</comment>
<dbReference type="OrthoDB" id="6020705at2759"/>
<dbReference type="Proteomes" id="UP000596742">
    <property type="component" value="Unassembled WGS sequence"/>
</dbReference>
<dbReference type="SUPFAM" id="SSF50729">
    <property type="entry name" value="PH domain-like"/>
    <property type="match status" value="1"/>
</dbReference>
<dbReference type="SMART" id="SM00233">
    <property type="entry name" value="PH"/>
    <property type="match status" value="1"/>
</dbReference>
<name>A0A8B6G1Y0_MYTGA</name>